<keyword evidence="1" id="KW-0812">Transmembrane</keyword>
<dbReference type="EMBL" id="JACBZX010000001">
    <property type="protein sequence ID" value="NYG37039.1"/>
    <property type="molecule type" value="Genomic_DNA"/>
</dbReference>
<keyword evidence="1" id="KW-0472">Membrane</keyword>
<feature type="transmembrane region" description="Helical" evidence="1">
    <location>
        <begin position="15"/>
        <end position="33"/>
    </location>
</feature>
<dbReference type="Proteomes" id="UP000592181">
    <property type="component" value="Unassembled WGS sequence"/>
</dbReference>
<protein>
    <submittedName>
        <fullName evidence="2">Uncharacterized protein</fullName>
    </submittedName>
</protein>
<comment type="caution">
    <text evidence="2">The sequence shown here is derived from an EMBL/GenBank/DDBJ whole genome shotgun (WGS) entry which is preliminary data.</text>
</comment>
<accession>A0A852X2D3</accession>
<reference evidence="2 3" key="1">
    <citation type="submission" date="2020-07" db="EMBL/GenBank/DDBJ databases">
        <title>Sequencing the genomes of 1000 actinobacteria strains.</title>
        <authorList>
            <person name="Klenk H.-P."/>
        </authorList>
    </citation>
    <scope>NUCLEOTIDE SEQUENCE [LARGE SCALE GENOMIC DNA]</scope>
    <source>
        <strain evidence="2 3">DSM 24723</strain>
    </source>
</reference>
<organism evidence="2 3">
    <name type="scientific">Janibacter alkaliphilus</name>
    <dbReference type="NCBI Taxonomy" id="1069963"/>
    <lineage>
        <taxon>Bacteria</taxon>
        <taxon>Bacillati</taxon>
        <taxon>Actinomycetota</taxon>
        <taxon>Actinomycetes</taxon>
        <taxon>Micrococcales</taxon>
        <taxon>Intrasporangiaceae</taxon>
        <taxon>Janibacter</taxon>
    </lineage>
</organism>
<evidence type="ECO:0000256" key="1">
    <source>
        <dbReference type="SAM" id="Phobius"/>
    </source>
</evidence>
<feature type="transmembrane region" description="Helical" evidence="1">
    <location>
        <begin position="45"/>
        <end position="67"/>
    </location>
</feature>
<dbReference type="RefSeq" id="WP_179462469.1">
    <property type="nucleotide sequence ID" value="NZ_JACBZX010000001.1"/>
</dbReference>
<name>A0A852X2D3_9MICO</name>
<keyword evidence="1" id="KW-1133">Transmembrane helix</keyword>
<keyword evidence="3" id="KW-1185">Reference proteome</keyword>
<gene>
    <name evidence="2" type="ORF">BJY28_001508</name>
</gene>
<sequence>MSQVDQVTFFRRPGCLLWGFFLVVGLCSASWLAQWMQEQGWVGDGLLQSLAIMVITLLVAFGLARLFRELTSRTRRVCPHCGVVTDPTFRVCRSCGRVK</sequence>
<proteinExistence type="predicted"/>
<evidence type="ECO:0000313" key="2">
    <source>
        <dbReference type="EMBL" id="NYG37039.1"/>
    </source>
</evidence>
<evidence type="ECO:0000313" key="3">
    <source>
        <dbReference type="Proteomes" id="UP000592181"/>
    </source>
</evidence>
<dbReference type="AlphaFoldDB" id="A0A852X2D3"/>